<feature type="binding site" evidence="7">
    <location>
        <position position="111"/>
    </location>
    <ligand>
        <name>Zn(2+)</name>
        <dbReference type="ChEBI" id="CHEBI:29105"/>
    </ligand>
</feature>
<dbReference type="GO" id="GO:0000976">
    <property type="term" value="F:transcription cis-regulatory region binding"/>
    <property type="evidence" value="ECO:0007669"/>
    <property type="project" value="TreeGrafter"/>
</dbReference>
<dbReference type="HOGENOM" id="CLU_096072_2_0_5"/>
<evidence type="ECO:0000313" key="10">
    <source>
        <dbReference type="Proteomes" id="UP000000491"/>
    </source>
</evidence>
<dbReference type="GO" id="GO:1900376">
    <property type="term" value="P:regulation of secondary metabolite biosynthetic process"/>
    <property type="evidence" value="ECO:0007669"/>
    <property type="project" value="TreeGrafter"/>
</dbReference>
<dbReference type="PANTHER" id="PTHR33202">
    <property type="entry name" value="ZINC UPTAKE REGULATION PROTEIN"/>
    <property type="match status" value="1"/>
</dbReference>
<keyword evidence="4" id="KW-0805">Transcription regulation</keyword>
<evidence type="ECO:0000256" key="3">
    <source>
        <dbReference type="ARBA" id="ARBA00022833"/>
    </source>
</evidence>
<feature type="binding site" evidence="7">
    <location>
        <position position="108"/>
    </location>
    <ligand>
        <name>Zn(2+)</name>
        <dbReference type="ChEBI" id="CHEBI:29105"/>
    </ligand>
</feature>
<dbReference type="GO" id="GO:0008270">
    <property type="term" value="F:zinc ion binding"/>
    <property type="evidence" value="ECO:0007669"/>
    <property type="project" value="TreeGrafter"/>
</dbReference>
<dbReference type="Gene3D" id="1.10.10.10">
    <property type="entry name" value="Winged helix-like DNA-binding domain superfamily/Winged helix DNA-binding domain"/>
    <property type="match status" value="1"/>
</dbReference>
<evidence type="ECO:0000256" key="7">
    <source>
        <dbReference type="PIRSR" id="PIRSR602481-1"/>
    </source>
</evidence>
<dbReference type="GO" id="GO:0005829">
    <property type="term" value="C:cytosol"/>
    <property type="evidence" value="ECO:0007669"/>
    <property type="project" value="TreeGrafter"/>
</dbReference>
<dbReference type="InterPro" id="IPR036388">
    <property type="entry name" value="WH-like_DNA-bd_sf"/>
</dbReference>
<dbReference type="InterPro" id="IPR043135">
    <property type="entry name" value="Fur_C"/>
</dbReference>
<dbReference type="GO" id="GO:0045892">
    <property type="term" value="P:negative regulation of DNA-templated transcription"/>
    <property type="evidence" value="ECO:0007669"/>
    <property type="project" value="TreeGrafter"/>
</dbReference>
<accession>F8ET87</accession>
<evidence type="ECO:0000256" key="6">
    <source>
        <dbReference type="ARBA" id="ARBA00023163"/>
    </source>
</evidence>
<dbReference type="InterPro" id="IPR002481">
    <property type="entry name" value="FUR"/>
</dbReference>
<evidence type="ECO:0000256" key="4">
    <source>
        <dbReference type="ARBA" id="ARBA00023015"/>
    </source>
</evidence>
<dbReference type="eggNOG" id="COG0735">
    <property type="taxonomic scope" value="Bacteria"/>
</dbReference>
<dbReference type="Pfam" id="PF01475">
    <property type="entry name" value="FUR"/>
    <property type="match status" value="1"/>
</dbReference>
<dbReference type="STRING" id="579138.Zymop_0073"/>
<dbReference type="SUPFAM" id="SSF46785">
    <property type="entry name" value="Winged helix' DNA-binding domain"/>
    <property type="match status" value="1"/>
</dbReference>
<protein>
    <submittedName>
        <fullName evidence="9">Ferric uptake regulator, Fur family</fullName>
    </submittedName>
</protein>
<keyword evidence="7" id="KW-0479">Metal-binding</keyword>
<keyword evidence="6" id="KW-0804">Transcription</keyword>
<evidence type="ECO:0000256" key="1">
    <source>
        <dbReference type="ARBA" id="ARBA00007957"/>
    </source>
</evidence>
<gene>
    <name evidence="9" type="ordered locus">Zymop_0073</name>
</gene>
<keyword evidence="2" id="KW-0678">Repressor</keyword>
<evidence type="ECO:0000256" key="8">
    <source>
        <dbReference type="PIRSR" id="PIRSR602481-2"/>
    </source>
</evidence>
<sequence>MTYHSHVQHSGVELLNAAKTALLKAGEQWTAMRSAVFEALSQFNTPASAYDIADIVSKSQGRRVAANSIYRILDIFVSANLAHRVESANAYIVNAHPECRHDCIFLVCDQCNRVVHIDNDQISTSLHEIVTKNNFKVERSVIEIRGQCADCSVV</sequence>
<dbReference type="KEGG" id="zmp:Zymop_0073"/>
<dbReference type="Proteomes" id="UP000000491">
    <property type="component" value="Chromosome"/>
</dbReference>
<feature type="binding site" evidence="7">
    <location>
        <position position="151"/>
    </location>
    <ligand>
        <name>Zn(2+)</name>
        <dbReference type="ChEBI" id="CHEBI:29105"/>
    </ligand>
</feature>
<proteinExistence type="inferred from homology"/>
<evidence type="ECO:0000256" key="5">
    <source>
        <dbReference type="ARBA" id="ARBA00023125"/>
    </source>
</evidence>
<keyword evidence="8" id="KW-0408">Iron</keyword>
<evidence type="ECO:0000256" key="2">
    <source>
        <dbReference type="ARBA" id="ARBA00022491"/>
    </source>
</evidence>
<dbReference type="RefSeq" id="WP_013933378.1">
    <property type="nucleotide sequence ID" value="NC_015709.1"/>
</dbReference>
<name>F8ET87_ZYMMT</name>
<feature type="binding site" evidence="7">
    <location>
        <position position="148"/>
    </location>
    <ligand>
        <name>Zn(2+)</name>
        <dbReference type="ChEBI" id="CHEBI:29105"/>
    </ligand>
</feature>
<feature type="binding site" evidence="8">
    <location>
        <position position="102"/>
    </location>
    <ligand>
        <name>Fe cation</name>
        <dbReference type="ChEBI" id="CHEBI:24875"/>
    </ligand>
</feature>
<keyword evidence="5" id="KW-0238">DNA-binding</keyword>
<comment type="cofactor">
    <cofactor evidence="8">
        <name>Mn(2+)</name>
        <dbReference type="ChEBI" id="CHEBI:29035"/>
    </cofactor>
    <cofactor evidence="8">
        <name>Fe(2+)</name>
        <dbReference type="ChEBI" id="CHEBI:29033"/>
    </cofactor>
    <text evidence="8">Binds 1 Mn(2+) or Fe(2+) ion per subunit.</text>
</comment>
<dbReference type="PATRIC" id="fig|579138.3.peg.81"/>
<organism evidence="9 10">
    <name type="scientific">Zymomonas mobilis subsp. pomaceae (strain ATCC 29192 / DSM 22645 / JCM 10191 / CCUG 17912 / NBRC 13757 / NCIMB 11200 / NRRL B-4491 / Barker I)</name>
    <dbReference type="NCBI Taxonomy" id="579138"/>
    <lineage>
        <taxon>Bacteria</taxon>
        <taxon>Pseudomonadati</taxon>
        <taxon>Pseudomonadota</taxon>
        <taxon>Alphaproteobacteria</taxon>
        <taxon>Sphingomonadales</taxon>
        <taxon>Zymomonadaceae</taxon>
        <taxon>Zymomonas</taxon>
    </lineage>
</organism>
<comment type="cofactor">
    <cofactor evidence="7">
        <name>Zn(2+)</name>
        <dbReference type="ChEBI" id="CHEBI:29105"/>
    </cofactor>
    <text evidence="7">Binds 1 zinc ion per subunit.</text>
</comment>
<keyword evidence="3 7" id="KW-0862">Zinc</keyword>
<dbReference type="Gene3D" id="3.30.1490.190">
    <property type="match status" value="1"/>
</dbReference>
<dbReference type="PANTHER" id="PTHR33202:SF6">
    <property type="entry name" value="ZINC UPTAKE REGULATION PROTEIN"/>
    <property type="match status" value="1"/>
</dbReference>
<comment type="similarity">
    <text evidence="1">Belongs to the Fur family.</text>
</comment>
<dbReference type="EMBL" id="CP002865">
    <property type="protein sequence ID" value="AEI36977.1"/>
    <property type="molecule type" value="Genomic_DNA"/>
</dbReference>
<evidence type="ECO:0000313" key="9">
    <source>
        <dbReference type="EMBL" id="AEI36977.1"/>
    </source>
</evidence>
<reference evidence="9 10" key="1">
    <citation type="journal article" date="2011" name="J. Bacteriol.">
        <title>Genome sequence of the ethanol-producing Zymomonas mobilis subsp. pomaceae lectotype strain ATCC 29192.</title>
        <authorList>
            <person name="Kouvelis V.N."/>
            <person name="Davenport K.W."/>
            <person name="Brettin T.S."/>
            <person name="Bruce D."/>
            <person name="Detter C."/>
            <person name="Han C.S."/>
            <person name="Nolan M."/>
            <person name="Tapia R."/>
            <person name="Damoulaki A."/>
            <person name="Kyrpides N.C."/>
            <person name="Typas M.A."/>
            <person name="Pappas K.M."/>
        </authorList>
    </citation>
    <scope>NUCLEOTIDE SEQUENCE [LARGE SCALE GENOMIC DNA]</scope>
    <source>
        <strain evidence="10">ATCC 29192 / DSM 22645 / JCM 10191 / CCUG 17912 / NBRC 13757 / NCIMB 11200 / NRRL B-4491 / Barker I</strain>
    </source>
</reference>
<dbReference type="GO" id="GO:0003700">
    <property type="term" value="F:DNA-binding transcription factor activity"/>
    <property type="evidence" value="ECO:0007669"/>
    <property type="project" value="InterPro"/>
</dbReference>
<dbReference type="InterPro" id="IPR036390">
    <property type="entry name" value="WH_DNA-bd_sf"/>
</dbReference>
<dbReference type="AlphaFoldDB" id="F8ET87"/>